<dbReference type="Pfam" id="PF14310">
    <property type="entry name" value="Fn3-like"/>
    <property type="match status" value="1"/>
</dbReference>
<evidence type="ECO:0000313" key="6">
    <source>
        <dbReference type="Proteomes" id="UP000619078"/>
    </source>
</evidence>
<accession>A0A926NWZ6</accession>
<dbReference type="InterPro" id="IPR044993">
    <property type="entry name" value="BXL"/>
</dbReference>
<dbReference type="EMBL" id="JACWMX010000003">
    <property type="protein sequence ID" value="MBD1393373.1"/>
    <property type="molecule type" value="Genomic_DNA"/>
</dbReference>
<gene>
    <name evidence="5" type="ORF">IDJ76_09705</name>
</gene>
<dbReference type="SUPFAM" id="SSF51445">
    <property type="entry name" value="(Trans)glycosidases"/>
    <property type="match status" value="1"/>
</dbReference>
<dbReference type="InterPro" id="IPR036881">
    <property type="entry name" value="Glyco_hydro_3_C_sf"/>
</dbReference>
<evidence type="ECO:0000256" key="2">
    <source>
        <dbReference type="ARBA" id="ARBA00022729"/>
    </source>
</evidence>
<evidence type="ECO:0000259" key="4">
    <source>
        <dbReference type="SMART" id="SM01217"/>
    </source>
</evidence>
<dbReference type="GO" id="GO:0046556">
    <property type="term" value="F:alpha-L-arabinofuranosidase activity"/>
    <property type="evidence" value="ECO:0007669"/>
    <property type="project" value="TreeGrafter"/>
</dbReference>
<dbReference type="PANTHER" id="PTHR42721">
    <property type="entry name" value="SUGAR HYDROLASE-RELATED"/>
    <property type="match status" value="1"/>
</dbReference>
<name>A0A926NWZ6_9SPHI</name>
<reference evidence="5" key="1">
    <citation type="submission" date="2020-09" db="EMBL/GenBank/DDBJ databases">
        <title>Novel species of Mucilaginibacter isolated from a glacier on the Tibetan Plateau.</title>
        <authorList>
            <person name="Liu Q."/>
            <person name="Xin Y.-H."/>
        </authorList>
    </citation>
    <scope>NUCLEOTIDE SEQUENCE</scope>
    <source>
        <strain evidence="5">ZB1P21</strain>
    </source>
</reference>
<keyword evidence="6" id="KW-1185">Reference proteome</keyword>
<protein>
    <submittedName>
        <fullName evidence="5">Glycoside hydrolase family 3 C-terminal domain-containing protein</fullName>
    </submittedName>
</protein>
<dbReference type="GO" id="GO:0031222">
    <property type="term" value="P:arabinan catabolic process"/>
    <property type="evidence" value="ECO:0007669"/>
    <property type="project" value="TreeGrafter"/>
</dbReference>
<sequence length="722" mass="78954">MKYSIGNLTFIILLGLLLINQQPVSAQKKSFGDATQPIDTRVKQLVAELTLAEKVSLLGYRSKAVPRLGIPAYNWWNEGLHGVARAGEATIFPQAIALAATFNEDLIQSVSNVISTEARAKYNLSVARDRRLQYMGLTFWTPNINIFRDPRWGRGQETYGEDPFLTAHIGTAFVKGLQGTDPAYLKTAAAAKHFVAHSGPEATRDYFDAIVDEKDLRETYLYAFHALVNSGVESIMTAYNRVNGVPNSVNKSLVADVLRKEWGFKGHVVTDCGALDDVFSTHKTIPTAVQAAAAAIKAGIDLDCSSVLQNDVIKAVQQKLLTEKEVDVALGHVLKTQFKLGFFDDAAKSPYYSYGADSVHNTQHIDLARKAAQQSMVLLKNSNNLLPLKENSFSSVMVLGPNAASLDAMVGSYHGVSSKVVNFVEGITAAVDKSTRVEYDMGCDYRDTTHFGGIWGAGNADLTIAVIGLSPVLEGEAGDAFLSENGGDKKNLSLPASEIAFMKALRKGVKKPIIAVITAGSDVDVAAIEPYADAIIFAWYPGEQGGNALADIVLGKVSPSGHLPLTFYNSVNDLPLYTSYSMKDRTYRYFNKPVQYPFGFGLSYTSFAYEAPALPVKSYTQKDTVSVSVNIKNTGNFDGDEVVQAYIKYPNMDRVPVKEMKAFKRISLKKGQDGTVNLKIPLTELQKWNLKTHSWKLYPGSYQLLLGSNSADERIKMPFAVH</sequence>
<comment type="similarity">
    <text evidence="1">Belongs to the glycosyl hydrolase 3 family.</text>
</comment>
<dbReference type="InterPro" id="IPR002772">
    <property type="entry name" value="Glyco_hydro_3_C"/>
</dbReference>
<organism evidence="5 6">
    <name type="scientific">Mucilaginibacter glaciei</name>
    <dbReference type="NCBI Taxonomy" id="2772109"/>
    <lineage>
        <taxon>Bacteria</taxon>
        <taxon>Pseudomonadati</taxon>
        <taxon>Bacteroidota</taxon>
        <taxon>Sphingobacteriia</taxon>
        <taxon>Sphingobacteriales</taxon>
        <taxon>Sphingobacteriaceae</taxon>
        <taxon>Mucilaginibacter</taxon>
    </lineage>
</organism>
<dbReference type="Proteomes" id="UP000619078">
    <property type="component" value="Unassembled WGS sequence"/>
</dbReference>
<dbReference type="Gene3D" id="2.60.40.10">
    <property type="entry name" value="Immunoglobulins"/>
    <property type="match status" value="1"/>
</dbReference>
<evidence type="ECO:0000313" key="5">
    <source>
        <dbReference type="EMBL" id="MBD1393373.1"/>
    </source>
</evidence>
<dbReference type="SUPFAM" id="SSF52279">
    <property type="entry name" value="Beta-D-glucan exohydrolase, C-terminal domain"/>
    <property type="match status" value="1"/>
</dbReference>
<dbReference type="RefSeq" id="WP_191163100.1">
    <property type="nucleotide sequence ID" value="NZ_JACWMX010000003.1"/>
</dbReference>
<dbReference type="Pfam" id="PF00933">
    <property type="entry name" value="Glyco_hydro_3"/>
    <property type="match status" value="1"/>
</dbReference>
<dbReference type="AlphaFoldDB" id="A0A926NWZ6"/>
<evidence type="ECO:0000256" key="3">
    <source>
        <dbReference type="ARBA" id="ARBA00022801"/>
    </source>
</evidence>
<feature type="domain" description="Fibronectin type III-like" evidence="4">
    <location>
        <begin position="641"/>
        <end position="710"/>
    </location>
</feature>
<dbReference type="SMART" id="SM01217">
    <property type="entry name" value="Fn3_like"/>
    <property type="match status" value="1"/>
</dbReference>
<keyword evidence="3 5" id="KW-0378">Hydrolase</keyword>
<dbReference type="Pfam" id="PF01915">
    <property type="entry name" value="Glyco_hydro_3_C"/>
    <property type="match status" value="1"/>
</dbReference>
<dbReference type="Gene3D" id="3.40.50.1700">
    <property type="entry name" value="Glycoside hydrolase family 3 C-terminal domain"/>
    <property type="match status" value="1"/>
</dbReference>
<dbReference type="InterPro" id="IPR001764">
    <property type="entry name" value="Glyco_hydro_3_N"/>
</dbReference>
<comment type="caution">
    <text evidence="5">The sequence shown here is derived from an EMBL/GenBank/DDBJ whole genome shotgun (WGS) entry which is preliminary data.</text>
</comment>
<dbReference type="GO" id="GO:0045493">
    <property type="term" value="P:xylan catabolic process"/>
    <property type="evidence" value="ECO:0007669"/>
    <property type="project" value="InterPro"/>
</dbReference>
<dbReference type="InterPro" id="IPR026891">
    <property type="entry name" value="Fn3-like"/>
</dbReference>
<keyword evidence="2" id="KW-0732">Signal</keyword>
<dbReference type="PRINTS" id="PR00133">
    <property type="entry name" value="GLHYDRLASE3"/>
</dbReference>
<dbReference type="InterPro" id="IPR013783">
    <property type="entry name" value="Ig-like_fold"/>
</dbReference>
<dbReference type="PANTHER" id="PTHR42721:SF3">
    <property type="entry name" value="BETA-D-XYLOSIDASE 5-RELATED"/>
    <property type="match status" value="1"/>
</dbReference>
<dbReference type="InterPro" id="IPR036962">
    <property type="entry name" value="Glyco_hydro_3_N_sf"/>
</dbReference>
<dbReference type="GO" id="GO:0009044">
    <property type="term" value="F:xylan 1,4-beta-xylosidase activity"/>
    <property type="evidence" value="ECO:0007669"/>
    <property type="project" value="InterPro"/>
</dbReference>
<proteinExistence type="inferred from homology"/>
<dbReference type="InterPro" id="IPR017853">
    <property type="entry name" value="GH"/>
</dbReference>
<evidence type="ECO:0000256" key="1">
    <source>
        <dbReference type="ARBA" id="ARBA00005336"/>
    </source>
</evidence>
<dbReference type="Gene3D" id="3.20.20.300">
    <property type="entry name" value="Glycoside hydrolase, family 3, N-terminal domain"/>
    <property type="match status" value="1"/>
</dbReference>